<keyword evidence="4" id="KW-1185">Reference proteome</keyword>
<gene>
    <name evidence="3" type="primary">Aste57867_2019</name>
    <name evidence="2" type="ORF">As57867_002016</name>
    <name evidence="3" type="ORF">ASTE57867_2019</name>
</gene>
<dbReference type="EMBL" id="CAADRA010000200">
    <property type="protein sequence ID" value="VFT79223.1"/>
    <property type="molecule type" value="Genomic_DNA"/>
</dbReference>
<dbReference type="OrthoDB" id="78257at2759"/>
<dbReference type="EMBL" id="VJMH01000200">
    <property type="protein sequence ID" value="KAF0717917.1"/>
    <property type="molecule type" value="Genomic_DNA"/>
</dbReference>
<dbReference type="AlphaFoldDB" id="A0A485K765"/>
<accession>A0A485K765</accession>
<reference evidence="3 4" key="1">
    <citation type="submission" date="2019-03" db="EMBL/GenBank/DDBJ databases">
        <authorList>
            <person name="Gaulin E."/>
            <person name="Dumas B."/>
        </authorList>
    </citation>
    <scope>NUCLEOTIDE SEQUENCE [LARGE SCALE GENOMIC DNA]</scope>
    <source>
        <strain evidence="3">CBS 568.67</strain>
    </source>
</reference>
<dbReference type="Proteomes" id="UP000332933">
    <property type="component" value="Unassembled WGS sequence"/>
</dbReference>
<reference evidence="2" key="2">
    <citation type="submission" date="2019-06" db="EMBL/GenBank/DDBJ databases">
        <title>Genomics analysis of Aphanomyces spp. identifies a new class of oomycete effector associated with host adaptation.</title>
        <authorList>
            <person name="Gaulin E."/>
        </authorList>
    </citation>
    <scope>NUCLEOTIDE SEQUENCE</scope>
    <source>
        <strain evidence="2">CBS 578.67</strain>
    </source>
</reference>
<organism evidence="3 4">
    <name type="scientific">Aphanomyces stellatus</name>
    <dbReference type="NCBI Taxonomy" id="120398"/>
    <lineage>
        <taxon>Eukaryota</taxon>
        <taxon>Sar</taxon>
        <taxon>Stramenopiles</taxon>
        <taxon>Oomycota</taxon>
        <taxon>Saprolegniomycetes</taxon>
        <taxon>Saprolegniales</taxon>
        <taxon>Verrucalvaceae</taxon>
        <taxon>Aphanomyces</taxon>
    </lineage>
</organism>
<feature type="region of interest" description="Disordered" evidence="1">
    <location>
        <begin position="190"/>
        <end position="232"/>
    </location>
</feature>
<sequence>MDLRFETDAGPLMLKNVKVWVSTGDLPANVGDILLSRAIMYKLGFDPRAMLREAASVTDAIDMANAVSHSGVVQAVLAVSHELVDDLAEEEEDLVPLEMDACVPDMAAVDIASETAKVKVVLDAKVVEAVAAGCGSEFAAKLAALFDKYVNVFRLSLGRDPPVKMPPLQVHLADEARPIRCKARRHSLPQRDSCNNMLRSWKQPVSSTGTPPAGGHLRSSSCASPTPRTSFG</sequence>
<proteinExistence type="predicted"/>
<protein>
    <submittedName>
        <fullName evidence="3">Aste57867_2019 protein</fullName>
    </submittedName>
</protein>
<feature type="compositionally biased region" description="Polar residues" evidence="1">
    <location>
        <begin position="190"/>
        <end position="210"/>
    </location>
</feature>
<evidence type="ECO:0000313" key="3">
    <source>
        <dbReference type="EMBL" id="VFT79223.1"/>
    </source>
</evidence>
<name>A0A485K765_9STRA</name>
<feature type="compositionally biased region" description="Polar residues" evidence="1">
    <location>
        <begin position="218"/>
        <end position="232"/>
    </location>
</feature>
<evidence type="ECO:0000313" key="4">
    <source>
        <dbReference type="Proteomes" id="UP000332933"/>
    </source>
</evidence>
<evidence type="ECO:0000313" key="2">
    <source>
        <dbReference type="EMBL" id="KAF0717917.1"/>
    </source>
</evidence>
<evidence type="ECO:0000256" key="1">
    <source>
        <dbReference type="SAM" id="MobiDB-lite"/>
    </source>
</evidence>